<gene>
    <name evidence="3" type="ORF">DEA8626_01553</name>
</gene>
<evidence type="ECO:0000313" key="3">
    <source>
        <dbReference type="EMBL" id="SPH18023.1"/>
    </source>
</evidence>
<proteinExistence type="predicted"/>
<dbReference type="Proteomes" id="UP000244924">
    <property type="component" value="Unassembled WGS sequence"/>
</dbReference>
<feature type="transmembrane region" description="Helical" evidence="1">
    <location>
        <begin position="114"/>
        <end position="130"/>
    </location>
</feature>
<keyword evidence="1" id="KW-0812">Transmembrane</keyword>
<sequence>MRLLAILFSLAPLAAAAQTQGWGDLGKAEEKGFSWTAPLWPSFWMAWTPATLAVFIGIFGAMGALTVLEIVRPGGAERKGVLGLVTTRGDRLFMTLLGTSYIFMAWLWLFGMPLWWPLAIAIAWGLFCFWKV</sequence>
<accession>A0A2R8B646</accession>
<dbReference type="AlphaFoldDB" id="A0A2R8B646"/>
<evidence type="ECO:0000256" key="2">
    <source>
        <dbReference type="SAM" id="SignalP"/>
    </source>
</evidence>
<feature type="signal peptide" evidence="2">
    <location>
        <begin position="1"/>
        <end position="17"/>
    </location>
</feature>
<dbReference type="EMBL" id="OMOQ01000001">
    <property type="protein sequence ID" value="SPH18023.1"/>
    <property type="molecule type" value="Genomic_DNA"/>
</dbReference>
<dbReference type="InterPro" id="IPR018678">
    <property type="entry name" value="DUF2160_TM"/>
</dbReference>
<name>A0A2R8B646_9RHOB</name>
<evidence type="ECO:0000256" key="1">
    <source>
        <dbReference type="SAM" id="Phobius"/>
    </source>
</evidence>
<keyword evidence="1" id="KW-0472">Membrane</keyword>
<feature type="transmembrane region" description="Helical" evidence="1">
    <location>
        <begin position="92"/>
        <end position="108"/>
    </location>
</feature>
<feature type="chain" id="PRO_5015341176" description="Small integral membrane protein" evidence="2">
    <location>
        <begin position="18"/>
        <end position="132"/>
    </location>
</feature>
<organism evidence="3 4">
    <name type="scientific">Albidovulum aquaemixtae</name>
    <dbReference type="NCBI Taxonomy" id="1542388"/>
    <lineage>
        <taxon>Bacteria</taxon>
        <taxon>Pseudomonadati</taxon>
        <taxon>Pseudomonadota</taxon>
        <taxon>Alphaproteobacteria</taxon>
        <taxon>Rhodobacterales</taxon>
        <taxon>Paracoccaceae</taxon>
        <taxon>Albidovulum</taxon>
    </lineage>
</organism>
<feature type="transmembrane region" description="Helical" evidence="1">
    <location>
        <begin position="43"/>
        <end position="71"/>
    </location>
</feature>
<keyword evidence="1" id="KW-1133">Transmembrane helix</keyword>
<dbReference type="RefSeq" id="WP_245890792.1">
    <property type="nucleotide sequence ID" value="NZ_OMOQ01000001.1"/>
</dbReference>
<evidence type="ECO:0000313" key="4">
    <source>
        <dbReference type="Proteomes" id="UP000244924"/>
    </source>
</evidence>
<evidence type="ECO:0008006" key="5">
    <source>
        <dbReference type="Google" id="ProtNLM"/>
    </source>
</evidence>
<keyword evidence="4" id="KW-1185">Reference proteome</keyword>
<reference evidence="3 4" key="1">
    <citation type="submission" date="2018-03" db="EMBL/GenBank/DDBJ databases">
        <authorList>
            <person name="Keele B.F."/>
        </authorList>
    </citation>
    <scope>NUCLEOTIDE SEQUENCE [LARGE SCALE GENOMIC DNA]</scope>
    <source>
        <strain evidence="3 4">CECT 8626</strain>
    </source>
</reference>
<protein>
    <recommendedName>
        <fullName evidence="5">Small integral membrane protein</fullName>
    </recommendedName>
</protein>
<keyword evidence="2" id="KW-0732">Signal</keyword>
<dbReference type="Pfam" id="PF09928">
    <property type="entry name" value="DUF2160"/>
    <property type="match status" value="1"/>
</dbReference>